<evidence type="ECO:0000313" key="2">
    <source>
        <dbReference type="EMBL" id="TWH70156.1"/>
    </source>
</evidence>
<accession>A0A562IH69</accession>
<name>A0A562IH69_MICOL</name>
<keyword evidence="1" id="KW-0812">Transmembrane</keyword>
<proteinExistence type="predicted"/>
<dbReference type="SUPFAM" id="SSF103473">
    <property type="entry name" value="MFS general substrate transporter"/>
    <property type="match status" value="1"/>
</dbReference>
<dbReference type="AlphaFoldDB" id="A0A562IH69"/>
<protein>
    <recommendedName>
        <fullName evidence="4">MFS transporter</fullName>
    </recommendedName>
</protein>
<evidence type="ECO:0000313" key="3">
    <source>
        <dbReference type="Proteomes" id="UP000319825"/>
    </source>
</evidence>
<dbReference type="EMBL" id="VLKE01000001">
    <property type="protein sequence ID" value="TWH70156.1"/>
    <property type="molecule type" value="Genomic_DNA"/>
</dbReference>
<feature type="transmembrane region" description="Helical" evidence="1">
    <location>
        <begin position="7"/>
        <end position="26"/>
    </location>
</feature>
<keyword evidence="1" id="KW-0472">Membrane</keyword>
<comment type="caution">
    <text evidence="2">The sequence shown here is derived from an EMBL/GenBank/DDBJ whole genome shotgun (WGS) entry which is preliminary data.</text>
</comment>
<dbReference type="Proteomes" id="UP000319825">
    <property type="component" value="Unassembled WGS sequence"/>
</dbReference>
<keyword evidence="1" id="KW-1133">Transmembrane helix</keyword>
<evidence type="ECO:0000256" key="1">
    <source>
        <dbReference type="SAM" id="Phobius"/>
    </source>
</evidence>
<gene>
    <name evidence="2" type="ORF">JD77_05177</name>
</gene>
<reference evidence="2 3" key="1">
    <citation type="submission" date="2019-07" db="EMBL/GenBank/DDBJ databases">
        <title>R&amp;d 2014.</title>
        <authorList>
            <person name="Klenk H.-P."/>
        </authorList>
    </citation>
    <scope>NUCLEOTIDE SEQUENCE [LARGE SCALE GENOMIC DNA]</scope>
    <source>
        <strain evidence="2 3">DSM 43868</strain>
    </source>
</reference>
<dbReference type="Gene3D" id="1.20.1250.20">
    <property type="entry name" value="MFS general substrate transporter like domains"/>
    <property type="match status" value="1"/>
</dbReference>
<feature type="transmembrane region" description="Helical" evidence="1">
    <location>
        <begin position="32"/>
        <end position="53"/>
    </location>
</feature>
<sequence>MASATGYFFLAGLRTFVVVFVVWHFGISQTAFAGPLLLIGAAALAGVVLAGRLSDRALARGRVDVRIVVPAVGYTAAAVLFIPGLWLASLAAALPLIALGTAALAAANPPLDAARLDIVPGQLWGRAESLRTVLRLVAEAAAPATFGWLADQLGGPAGRSGGVGLRNTFLIMLVTLLANGVLLFTARRAYPVDVATASASRRRGTT</sequence>
<dbReference type="InterPro" id="IPR036259">
    <property type="entry name" value="MFS_trans_sf"/>
</dbReference>
<keyword evidence="3" id="KW-1185">Reference proteome</keyword>
<organism evidence="2 3">
    <name type="scientific">Micromonospora olivasterospora</name>
    <dbReference type="NCBI Taxonomy" id="1880"/>
    <lineage>
        <taxon>Bacteria</taxon>
        <taxon>Bacillati</taxon>
        <taxon>Actinomycetota</taxon>
        <taxon>Actinomycetes</taxon>
        <taxon>Micromonosporales</taxon>
        <taxon>Micromonosporaceae</taxon>
        <taxon>Micromonospora</taxon>
    </lineage>
</organism>
<evidence type="ECO:0008006" key="4">
    <source>
        <dbReference type="Google" id="ProtNLM"/>
    </source>
</evidence>
<feature type="transmembrane region" description="Helical" evidence="1">
    <location>
        <begin position="169"/>
        <end position="186"/>
    </location>
</feature>
<dbReference type="OrthoDB" id="6057322at2"/>
<feature type="transmembrane region" description="Helical" evidence="1">
    <location>
        <begin position="65"/>
        <end position="86"/>
    </location>
</feature>
<dbReference type="RefSeq" id="WP_145776512.1">
    <property type="nucleotide sequence ID" value="NZ_VLKE01000001.1"/>
</dbReference>